<dbReference type="SUPFAM" id="SSF46894">
    <property type="entry name" value="C-terminal effector domain of the bipartite response regulators"/>
    <property type="match status" value="1"/>
</dbReference>
<evidence type="ECO:0000313" key="6">
    <source>
        <dbReference type="EMBL" id="GLB65573.1"/>
    </source>
</evidence>
<protein>
    <recommendedName>
        <fullName evidence="5">HTH luxR-type domain-containing protein</fullName>
    </recommendedName>
</protein>
<dbReference type="CDD" id="cd06170">
    <property type="entry name" value="LuxR_C_like"/>
    <property type="match status" value="1"/>
</dbReference>
<reference evidence="6 7" key="1">
    <citation type="journal article" date="2023" name="Int. J. Syst. Evol. Microbiol.">
        <title>Arthrobacter mangrovi sp. nov., an actinobacterium isolated from the rhizosphere of a mangrove.</title>
        <authorList>
            <person name="Hamada M."/>
            <person name="Saitou S."/>
            <person name="Enomoto N."/>
            <person name="Nanri K."/>
            <person name="Hidaka K."/>
            <person name="Miura T."/>
            <person name="Tamura T."/>
        </authorList>
    </citation>
    <scope>NUCLEOTIDE SEQUENCE [LARGE SCALE GENOMIC DNA]</scope>
    <source>
        <strain evidence="6 7">NBRC 112813</strain>
    </source>
</reference>
<dbReference type="RefSeq" id="WP_264793768.1">
    <property type="nucleotide sequence ID" value="NZ_BRVS01000001.1"/>
</dbReference>
<feature type="compositionally biased region" description="Low complexity" evidence="4">
    <location>
        <begin position="904"/>
        <end position="922"/>
    </location>
</feature>
<evidence type="ECO:0000256" key="4">
    <source>
        <dbReference type="SAM" id="MobiDB-lite"/>
    </source>
</evidence>
<dbReference type="PROSITE" id="PS00622">
    <property type="entry name" value="HTH_LUXR_1"/>
    <property type="match status" value="1"/>
</dbReference>
<dbReference type="PANTHER" id="PTHR43214">
    <property type="entry name" value="TWO-COMPONENT RESPONSE REGULATOR"/>
    <property type="match status" value="1"/>
</dbReference>
<dbReference type="PANTHER" id="PTHR43214:SF24">
    <property type="entry name" value="TRANSCRIPTIONAL REGULATORY PROTEIN NARL-RELATED"/>
    <property type="match status" value="1"/>
</dbReference>
<keyword evidence="7" id="KW-1185">Reference proteome</keyword>
<dbReference type="PRINTS" id="PR00038">
    <property type="entry name" value="HTHLUXR"/>
</dbReference>
<dbReference type="InterPro" id="IPR027417">
    <property type="entry name" value="P-loop_NTPase"/>
</dbReference>
<gene>
    <name evidence="6" type="ORF">AHIS1636_00120</name>
</gene>
<evidence type="ECO:0000256" key="1">
    <source>
        <dbReference type="ARBA" id="ARBA00023015"/>
    </source>
</evidence>
<feature type="region of interest" description="Disordered" evidence="4">
    <location>
        <begin position="814"/>
        <end position="929"/>
    </location>
</feature>
<dbReference type="PROSITE" id="PS50043">
    <property type="entry name" value="HTH_LUXR_2"/>
    <property type="match status" value="1"/>
</dbReference>
<feature type="compositionally biased region" description="Gly residues" evidence="4">
    <location>
        <begin position="876"/>
        <end position="902"/>
    </location>
</feature>
<keyword evidence="2" id="KW-0238">DNA-binding</keyword>
<evidence type="ECO:0000256" key="3">
    <source>
        <dbReference type="ARBA" id="ARBA00023163"/>
    </source>
</evidence>
<sequence>MEGFGGFSLVGRDADVRAVVDAVTGGGGALLVADQGLGKTAVSKAVLAELGDGVVPLWIHASPTLSRIPFGALAPYLASLPEDQTSSVLAAMRSVLAHINALAPGQRPVLLVIEDAHDLDESSAMLAAQLVASGAVKLLAMSRTVPAVPPELESLASDGLIVRRPLQPLDSGAALDLCRQALGGQILPCLSESLVAASGGNPMFMLALLAQERRDGTLVERNGVWLLTGEPPRPDRRLTDLIKGHFSGCTPQQRQVLETVALADPIPLRLLLESADGGLVDALVESRLVTVGDDAERLVRVAHPLYGQVLRAMVPAARSLRLRQQLAPRLFSGPPTLQSLLRQVDWSLECGLPVPASRLVEAARLANALFNSRFALRAAGAVPPGRYRPAAQVEMAWAHYHDGEFALAEELLGGVLQHARDLAAAKSAAVLSAQLLLFRRGGAAELGALADEWSATLDRLEAEHPRLAGTPAVVHSRTGCRLLRIRGRIDDGQLAGAETELLQVLEGADPGPEIELVARTLLAEVYGATGRLLSAAALTRRGLELLHANEGTLLGYYEFVLVPHVTALLRLGEYDDATRELERYAGTGLRGLFYYSGTVALASAAVEIMQSRTVPGLALLAAAVEGLRQLDLEHLLPLALAAGAHAAAAAGRSELAEGYLAGYAEVADEARQRVRLMGDGLAAAAGFRLRKEPAELDRLFDLVEDARRRGCFSEELDLRVLALRLGSLRGLDQLVKLAEFTEGAAAAQLTALVRALRDEDMPALLRMVDGAGSRPLLRATMLSLRSPVLAAEEARGTPSQRDFLAQARRQLQKSLPAEPDAGPAGVHGGGRKGGAAKAVGGAAKAGGGAAKAGGGAAAAAGPAGSGAAGATAAGAGRSGPGRRPAGGGRTGVAGAGGAGHPGAGRRTSAAAGAAGTAAAGTAVDVPQTPPVKLTRREHEIGTLVLEGMQNADIAERLGLSVRTVEGHIYRMFAKLHIGSRDELDVAHLG</sequence>
<accession>A0ABQ5MNP3</accession>
<dbReference type="InterPro" id="IPR000792">
    <property type="entry name" value="Tscrpt_reg_LuxR_C"/>
</dbReference>
<dbReference type="Pfam" id="PF13191">
    <property type="entry name" value="AAA_16"/>
    <property type="match status" value="1"/>
</dbReference>
<proteinExistence type="predicted"/>
<name>A0ABQ5MNP3_9MICC</name>
<feature type="domain" description="HTH luxR-type" evidence="5">
    <location>
        <begin position="926"/>
        <end position="989"/>
    </location>
</feature>
<evidence type="ECO:0000259" key="5">
    <source>
        <dbReference type="PROSITE" id="PS50043"/>
    </source>
</evidence>
<dbReference type="SMART" id="SM00421">
    <property type="entry name" value="HTH_LUXR"/>
    <property type="match status" value="1"/>
</dbReference>
<evidence type="ECO:0000313" key="7">
    <source>
        <dbReference type="Proteomes" id="UP001209654"/>
    </source>
</evidence>
<dbReference type="Proteomes" id="UP001209654">
    <property type="component" value="Unassembled WGS sequence"/>
</dbReference>
<dbReference type="Pfam" id="PF00196">
    <property type="entry name" value="GerE"/>
    <property type="match status" value="1"/>
</dbReference>
<dbReference type="InterPro" id="IPR039420">
    <property type="entry name" value="WalR-like"/>
</dbReference>
<dbReference type="SUPFAM" id="SSF52540">
    <property type="entry name" value="P-loop containing nucleoside triphosphate hydrolases"/>
    <property type="match status" value="1"/>
</dbReference>
<dbReference type="InterPro" id="IPR016032">
    <property type="entry name" value="Sig_transdc_resp-reg_C-effctor"/>
</dbReference>
<evidence type="ECO:0000256" key="2">
    <source>
        <dbReference type="ARBA" id="ARBA00023125"/>
    </source>
</evidence>
<keyword evidence="3" id="KW-0804">Transcription</keyword>
<keyword evidence="1" id="KW-0805">Transcription regulation</keyword>
<dbReference type="InterPro" id="IPR036388">
    <property type="entry name" value="WH-like_DNA-bd_sf"/>
</dbReference>
<dbReference type="EMBL" id="BRVS01000001">
    <property type="protein sequence ID" value="GLB65573.1"/>
    <property type="molecule type" value="Genomic_DNA"/>
</dbReference>
<comment type="caution">
    <text evidence="6">The sequence shown here is derived from an EMBL/GenBank/DDBJ whole genome shotgun (WGS) entry which is preliminary data.</text>
</comment>
<dbReference type="Gene3D" id="1.10.10.10">
    <property type="entry name" value="Winged helix-like DNA-binding domain superfamily/Winged helix DNA-binding domain"/>
    <property type="match status" value="1"/>
</dbReference>
<organism evidence="6 7">
    <name type="scientific">Arthrobacter mangrovi</name>
    <dbReference type="NCBI Taxonomy" id="2966350"/>
    <lineage>
        <taxon>Bacteria</taxon>
        <taxon>Bacillati</taxon>
        <taxon>Actinomycetota</taxon>
        <taxon>Actinomycetes</taxon>
        <taxon>Micrococcales</taxon>
        <taxon>Micrococcaceae</taxon>
        <taxon>Arthrobacter</taxon>
    </lineage>
</organism>
<dbReference type="InterPro" id="IPR041664">
    <property type="entry name" value="AAA_16"/>
</dbReference>
<feature type="compositionally biased region" description="Gly residues" evidence="4">
    <location>
        <begin position="843"/>
        <end position="856"/>
    </location>
</feature>